<dbReference type="GO" id="GO:0006260">
    <property type="term" value="P:DNA replication"/>
    <property type="evidence" value="ECO:0007669"/>
    <property type="project" value="UniProtKB-KW"/>
</dbReference>
<organism evidence="13 14">
    <name type="scientific">Salinispora tropica (strain ATCC BAA-916 / DSM 44818 / JCM 13857 / NBRC 105044 / CNB-440)</name>
    <dbReference type="NCBI Taxonomy" id="369723"/>
    <lineage>
        <taxon>Bacteria</taxon>
        <taxon>Bacillati</taxon>
        <taxon>Actinomycetota</taxon>
        <taxon>Actinomycetes</taxon>
        <taxon>Micromonosporales</taxon>
        <taxon>Micromonosporaceae</taxon>
        <taxon>Salinispora</taxon>
    </lineage>
</organism>
<dbReference type="EMBL" id="CP000667">
    <property type="protein sequence ID" value="ABP54446.1"/>
    <property type="molecule type" value="Genomic_DNA"/>
</dbReference>
<keyword evidence="3" id="KW-0515">Mutator protein</keyword>
<dbReference type="Pfam" id="PF00293">
    <property type="entry name" value="NUDIX"/>
    <property type="match status" value="1"/>
</dbReference>
<dbReference type="eggNOG" id="COG1051">
    <property type="taxonomic scope" value="Bacteria"/>
</dbReference>
<dbReference type="InterPro" id="IPR015797">
    <property type="entry name" value="NUDIX_hydrolase-like_dom_sf"/>
</dbReference>
<gene>
    <name evidence="13" type="ordered locus">Strop_1992</name>
</gene>
<evidence type="ECO:0000256" key="11">
    <source>
        <dbReference type="ARBA" id="ARBA00038905"/>
    </source>
</evidence>
<dbReference type="PANTHER" id="PTHR47707:SF1">
    <property type="entry name" value="NUDIX HYDROLASE FAMILY PROTEIN"/>
    <property type="match status" value="1"/>
</dbReference>
<reference evidence="14" key="1">
    <citation type="journal article" date="2007" name="Proc. Natl. Acad. Sci. U.S.A.">
        <title>Genome sequencing reveals complex secondary metabolome in the marine actinomycete Salinispora tropica.</title>
        <authorList>
            <person name="Udwary D.W."/>
            <person name="Zeigler L."/>
            <person name="Asolkar R.N."/>
            <person name="Singan V."/>
            <person name="Lapidus A."/>
            <person name="Fenical W."/>
            <person name="Jensen P.R."/>
            <person name="Moore B.S."/>
        </authorList>
    </citation>
    <scope>NUCLEOTIDE SEQUENCE [LARGE SCALE GENOMIC DNA]</scope>
    <source>
        <strain evidence="14">ATCC BAA-916 / DSM 44818 / CNB-440</strain>
    </source>
</reference>
<dbReference type="KEGG" id="stp:Strop_1992"/>
<evidence type="ECO:0000256" key="10">
    <source>
        <dbReference type="ARBA" id="ARBA00035861"/>
    </source>
</evidence>
<keyword evidence="9" id="KW-0234">DNA repair</keyword>
<evidence type="ECO:0000313" key="14">
    <source>
        <dbReference type="Proteomes" id="UP000000235"/>
    </source>
</evidence>
<evidence type="ECO:0000256" key="9">
    <source>
        <dbReference type="ARBA" id="ARBA00023204"/>
    </source>
</evidence>
<keyword evidence="7 13" id="KW-0378">Hydrolase</keyword>
<dbReference type="HOGENOM" id="CLU_037162_9_3_11"/>
<dbReference type="EC" id="3.6.1.55" evidence="11"/>
<dbReference type="PROSITE" id="PS00893">
    <property type="entry name" value="NUDIX_BOX"/>
    <property type="match status" value="1"/>
</dbReference>
<keyword evidence="6" id="KW-0227">DNA damage</keyword>
<comment type="catalytic activity">
    <reaction evidence="10">
        <text>8-oxo-dGTP + H2O = 8-oxo-dGMP + diphosphate + H(+)</text>
        <dbReference type="Rhea" id="RHEA:31575"/>
        <dbReference type="ChEBI" id="CHEBI:15377"/>
        <dbReference type="ChEBI" id="CHEBI:15378"/>
        <dbReference type="ChEBI" id="CHEBI:33019"/>
        <dbReference type="ChEBI" id="CHEBI:63224"/>
        <dbReference type="ChEBI" id="CHEBI:77896"/>
        <dbReference type="EC" id="3.6.1.55"/>
    </reaction>
</comment>
<dbReference type="Proteomes" id="UP000000235">
    <property type="component" value="Chromosome"/>
</dbReference>
<dbReference type="GO" id="GO:0006281">
    <property type="term" value="P:DNA repair"/>
    <property type="evidence" value="ECO:0007669"/>
    <property type="project" value="UniProtKB-KW"/>
</dbReference>
<dbReference type="GO" id="GO:0035539">
    <property type="term" value="F:8-oxo-7,8-dihydrodeoxyguanosine triphosphate pyrophosphatase activity"/>
    <property type="evidence" value="ECO:0007669"/>
    <property type="project" value="UniProtKB-EC"/>
</dbReference>
<evidence type="ECO:0000256" key="5">
    <source>
        <dbReference type="ARBA" id="ARBA00022723"/>
    </source>
</evidence>
<comment type="similarity">
    <text evidence="2">Belongs to the Nudix hydrolase family.</text>
</comment>
<dbReference type="STRING" id="369723.Strop_1992"/>
<keyword evidence="8" id="KW-0460">Magnesium</keyword>
<evidence type="ECO:0000256" key="2">
    <source>
        <dbReference type="ARBA" id="ARBA00005582"/>
    </source>
</evidence>
<dbReference type="AlphaFoldDB" id="A4X6E6"/>
<keyword evidence="5" id="KW-0479">Metal-binding</keyword>
<evidence type="ECO:0000256" key="8">
    <source>
        <dbReference type="ARBA" id="ARBA00022842"/>
    </source>
</evidence>
<name>A4X6E6_SALTO</name>
<dbReference type="GO" id="GO:0008413">
    <property type="term" value="F:8-oxo-7,8-dihydroguanosine triphosphate pyrophosphatase activity"/>
    <property type="evidence" value="ECO:0007669"/>
    <property type="project" value="TreeGrafter"/>
</dbReference>
<dbReference type="CDD" id="cd04683">
    <property type="entry name" value="NUDIX_Hydrolase"/>
    <property type="match status" value="1"/>
</dbReference>
<evidence type="ECO:0000256" key="6">
    <source>
        <dbReference type="ARBA" id="ARBA00022763"/>
    </source>
</evidence>
<dbReference type="InterPro" id="IPR020084">
    <property type="entry name" value="NUDIX_hydrolase_CS"/>
</dbReference>
<dbReference type="SUPFAM" id="SSF55811">
    <property type="entry name" value="Nudix"/>
    <property type="match status" value="1"/>
</dbReference>
<dbReference type="RefSeq" id="WP_011905876.1">
    <property type="nucleotide sequence ID" value="NC_009380.1"/>
</dbReference>
<evidence type="ECO:0000256" key="3">
    <source>
        <dbReference type="ARBA" id="ARBA00022457"/>
    </source>
</evidence>
<dbReference type="Gene3D" id="3.90.79.10">
    <property type="entry name" value="Nucleoside Triphosphate Pyrophosphohydrolase"/>
    <property type="match status" value="1"/>
</dbReference>
<dbReference type="GO" id="GO:0044716">
    <property type="term" value="F:8-oxo-GDP phosphatase activity"/>
    <property type="evidence" value="ECO:0007669"/>
    <property type="project" value="TreeGrafter"/>
</dbReference>
<accession>A4X6E6</accession>
<dbReference type="InterPro" id="IPR000086">
    <property type="entry name" value="NUDIX_hydrolase_dom"/>
</dbReference>
<evidence type="ECO:0000256" key="7">
    <source>
        <dbReference type="ARBA" id="ARBA00022801"/>
    </source>
</evidence>
<feature type="domain" description="Nudix hydrolase" evidence="12">
    <location>
        <begin position="3"/>
        <end position="136"/>
    </location>
</feature>
<evidence type="ECO:0000256" key="1">
    <source>
        <dbReference type="ARBA" id="ARBA00001946"/>
    </source>
</evidence>
<evidence type="ECO:0000313" key="13">
    <source>
        <dbReference type="EMBL" id="ABP54446.1"/>
    </source>
</evidence>
<dbReference type="PANTHER" id="PTHR47707">
    <property type="entry name" value="8-OXO-DGTP DIPHOSPHATASE"/>
    <property type="match status" value="1"/>
</dbReference>
<proteinExistence type="inferred from homology"/>
<dbReference type="GO" id="GO:0044715">
    <property type="term" value="F:8-oxo-dGDP phosphatase activity"/>
    <property type="evidence" value="ECO:0007669"/>
    <property type="project" value="TreeGrafter"/>
</dbReference>
<keyword evidence="14" id="KW-1185">Reference proteome</keyword>
<dbReference type="InterPro" id="IPR047127">
    <property type="entry name" value="MutT-like"/>
</dbReference>
<comment type="cofactor">
    <cofactor evidence="1">
        <name>Mg(2+)</name>
        <dbReference type="ChEBI" id="CHEBI:18420"/>
    </cofactor>
</comment>
<sequence length="145" mass="16636">MTRYKACIDVHLILRRADEILLGQRQNTGYADGCWHLPSGHTEDSEPATGALIREAAEEIGVRIDPAEVRFTHLMHHRTNEGRIALFFEVTRWSGEIVNTEPDKCTGWHWYPLTALPDQMIPYAAEALHHYLKGDVYAERGWEQP</sequence>
<evidence type="ECO:0000256" key="4">
    <source>
        <dbReference type="ARBA" id="ARBA00022705"/>
    </source>
</evidence>
<evidence type="ECO:0000259" key="12">
    <source>
        <dbReference type="PROSITE" id="PS51462"/>
    </source>
</evidence>
<dbReference type="PATRIC" id="fig|369723.5.peg.2044"/>
<keyword evidence="4" id="KW-0235">DNA replication</keyword>
<protein>
    <recommendedName>
        <fullName evidence="11">8-oxo-dGTP diphosphatase</fullName>
        <ecNumber evidence="11">3.6.1.55</ecNumber>
    </recommendedName>
</protein>
<dbReference type="PROSITE" id="PS51462">
    <property type="entry name" value="NUDIX"/>
    <property type="match status" value="1"/>
</dbReference>
<dbReference type="GO" id="GO:0046872">
    <property type="term" value="F:metal ion binding"/>
    <property type="evidence" value="ECO:0007669"/>
    <property type="project" value="UniProtKB-KW"/>
</dbReference>